<dbReference type="STRING" id="1427518.XSR1_30012"/>
<feature type="domain" description="HTH cro/C1-type" evidence="2">
    <location>
        <begin position="24"/>
        <end position="78"/>
    </location>
</feature>
<dbReference type="GO" id="GO:0003700">
    <property type="term" value="F:DNA-binding transcription factor activity"/>
    <property type="evidence" value="ECO:0007669"/>
    <property type="project" value="TreeGrafter"/>
</dbReference>
<evidence type="ECO:0000313" key="3">
    <source>
        <dbReference type="EMBL" id="CDL83152.1"/>
    </source>
</evidence>
<dbReference type="PANTHER" id="PTHR46797">
    <property type="entry name" value="HTH-TYPE TRANSCRIPTIONAL REGULATOR"/>
    <property type="match status" value="1"/>
</dbReference>
<dbReference type="SMART" id="SM00530">
    <property type="entry name" value="HTH_XRE"/>
    <property type="match status" value="1"/>
</dbReference>
<keyword evidence="4" id="KW-1185">Reference proteome</keyword>
<dbReference type="Proteomes" id="UP000019202">
    <property type="component" value="Unassembled WGS sequence"/>
</dbReference>
<keyword evidence="1" id="KW-0238">DNA-binding</keyword>
<organism evidence="3 4">
    <name type="scientific">Xenorhabdus szentirmaii DSM 16338</name>
    <dbReference type="NCBI Taxonomy" id="1427518"/>
    <lineage>
        <taxon>Bacteria</taxon>
        <taxon>Pseudomonadati</taxon>
        <taxon>Pseudomonadota</taxon>
        <taxon>Gammaproteobacteria</taxon>
        <taxon>Enterobacterales</taxon>
        <taxon>Morganellaceae</taxon>
        <taxon>Xenorhabdus</taxon>
    </lineage>
</organism>
<dbReference type="EMBL" id="CBXF010000088">
    <property type="protein sequence ID" value="CDL83152.1"/>
    <property type="molecule type" value="Genomic_DNA"/>
</dbReference>
<accession>W1IXC0</accession>
<dbReference type="AlphaFoldDB" id="W1IXC0"/>
<comment type="caution">
    <text evidence="3">The sequence shown here is derived from an EMBL/GenBank/DDBJ whole genome shotgun (WGS) entry which is preliminary data.</text>
</comment>
<dbReference type="InterPro" id="IPR010982">
    <property type="entry name" value="Lambda_DNA-bd_dom_sf"/>
</dbReference>
<dbReference type="InterPro" id="IPR050807">
    <property type="entry name" value="TransReg_Diox_bact_type"/>
</dbReference>
<dbReference type="InterPro" id="IPR001387">
    <property type="entry name" value="Cro/C1-type_HTH"/>
</dbReference>
<gene>
    <name evidence="3" type="ORF">XSR1_30012</name>
</gene>
<evidence type="ECO:0000313" key="4">
    <source>
        <dbReference type="Proteomes" id="UP000019202"/>
    </source>
</evidence>
<dbReference type="CDD" id="cd00093">
    <property type="entry name" value="HTH_XRE"/>
    <property type="match status" value="1"/>
</dbReference>
<dbReference type="GO" id="GO:0003677">
    <property type="term" value="F:DNA binding"/>
    <property type="evidence" value="ECO:0007669"/>
    <property type="project" value="UniProtKB-KW"/>
</dbReference>
<name>W1IXC0_9GAMM</name>
<evidence type="ECO:0000256" key="1">
    <source>
        <dbReference type="ARBA" id="ARBA00023125"/>
    </source>
</evidence>
<dbReference type="Pfam" id="PF01381">
    <property type="entry name" value="HTH_3"/>
    <property type="match status" value="1"/>
</dbReference>
<proteinExistence type="predicted"/>
<dbReference type="PANTHER" id="PTHR46797:SF1">
    <property type="entry name" value="METHYLPHOSPHONATE SYNTHASE"/>
    <property type="match status" value="1"/>
</dbReference>
<reference evidence="3" key="1">
    <citation type="submission" date="2013-11" db="EMBL/GenBank/DDBJ databases">
        <title>Draft genome sequence and annotation of the entomopathogenic bacteria, Xenorhabdus cabanillasi strain JM26 and Xenorhabdus szentirmai strain DSM 16338.</title>
        <authorList>
            <person name="Gualtieri M."/>
            <person name="Ogier J.C."/>
            <person name="Pages S."/>
            <person name="Givaudan A."/>
            <person name="Gaudriault S."/>
        </authorList>
    </citation>
    <scope>NUCLEOTIDE SEQUENCE [LARGE SCALE GENOMIC DNA]</scope>
    <source>
        <strain evidence="3">DSM 16338</strain>
    </source>
</reference>
<dbReference type="SUPFAM" id="SSF47413">
    <property type="entry name" value="lambda repressor-like DNA-binding domains"/>
    <property type="match status" value="1"/>
</dbReference>
<dbReference type="RefSeq" id="WP_339352120.1">
    <property type="nucleotide sequence ID" value="NZ_CAWNPB010000001.1"/>
</dbReference>
<evidence type="ECO:0000259" key="2">
    <source>
        <dbReference type="PROSITE" id="PS50943"/>
    </source>
</evidence>
<protein>
    <submittedName>
        <fullName evidence="3">Transcriptional regulator, XRE family</fullName>
    </submittedName>
</protein>
<dbReference type="Gene3D" id="1.10.260.40">
    <property type="entry name" value="lambda repressor-like DNA-binding domains"/>
    <property type="match status" value="1"/>
</dbReference>
<sequence>MQQSQDAAGPILIQGLLMNIGQAIKLCRTRRGISQTDLAHKAECSVSYLSMLENNKRDPTLSTLTKIATALKVPVSIIFFIAAEAGDLNGMDKGLQGELARTALELLNEPHPA</sequence>
<dbReference type="GO" id="GO:0005829">
    <property type="term" value="C:cytosol"/>
    <property type="evidence" value="ECO:0007669"/>
    <property type="project" value="TreeGrafter"/>
</dbReference>
<dbReference type="PROSITE" id="PS50943">
    <property type="entry name" value="HTH_CROC1"/>
    <property type="match status" value="1"/>
</dbReference>